<evidence type="ECO:0000256" key="3">
    <source>
        <dbReference type="ARBA" id="ARBA00022771"/>
    </source>
</evidence>
<dbReference type="PROSITE" id="PS50157">
    <property type="entry name" value="ZINC_FINGER_C2H2_2"/>
    <property type="match status" value="2"/>
</dbReference>
<dbReference type="InterPro" id="IPR036236">
    <property type="entry name" value="Znf_C2H2_sf"/>
</dbReference>
<keyword evidence="5" id="KW-0539">Nucleus</keyword>
<dbReference type="GO" id="GO:0000981">
    <property type="term" value="F:DNA-binding transcription factor activity, RNA polymerase II-specific"/>
    <property type="evidence" value="ECO:0007669"/>
    <property type="project" value="TreeGrafter"/>
</dbReference>
<feature type="domain" description="C2H2-type" evidence="8">
    <location>
        <begin position="48"/>
        <end position="75"/>
    </location>
</feature>
<keyword evidence="4" id="KW-0862">Zinc</keyword>
<dbReference type="InterPro" id="IPR013087">
    <property type="entry name" value="Znf_C2H2_type"/>
</dbReference>
<keyword evidence="3 7" id="KW-0863">Zinc-finger</keyword>
<evidence type="ECO:0000313" key="9">
    <source>
        <dbReference type="EMBL" id="GBM27667.1"/>
    </source>
</evidence>
<dbReference type="GO" id="GO:0008270">
    <property type="term" value="F:zinc ion binding"/>
    <property type="evidence" value="ECO:0007669"/>
    <property type="project" value="UniProtKB-KW"/>
</dbReference>
<sequence>MYLLSKFMSGDQIVGDSLPTTSSNGTYTFVGPSDVDVEAQRRAEDRHFVCPTSDKSNRRRADFVVHYRTHTGEKPYACVMCEKECTTDGNLNTHLRTHNGEKPYKYPIRGKAFTDASNRNGHYRNVHNEK</sequence>
<accession>A0A4Y2EFV0</accession>
<evidence type="ECO:0000256" key="2">
    <source>
        <dbReference type="ARBA" id="ARBA00022737"/>
    </source>
</evidence>
<comment type="caution">
    <text evidence="9">The sequence shown here is derived from an EMBL/GenBank/DDBJ whole genome shotgun (WGS) entry which is preliminary data.</text>
</comment>
<dbReference type="OrthoDB" id="6429687at2759"/>
<evidence type="ECO:0000256" key="1">
    <source>
        <dbReference type="ARBA" id="ARBA00022723"/>
    </source>
</evidence>
<evidence type="ECO:0000259" key="8">
    <source>
        <dbReference type="PROSITE" id="PS50157"/>
    </source>
</evidence>
<proteinExistence type="inferred from homology"/>
<dbReference type="InterPro" id="IPR050527">
    <property type="entry name" value="Snail/Krueppel_Znf"/>
</dbReference>
<reference evidence="9 10" key="1">
    <citation type="journal article" date="2019" name="Sci. Rep.">
        <title>Orb-weaving spider Araneus ventricosus genome elucidates the spidroin gene catalogue.</title>
        <authorList>
            <person name="Kono N."/>
            <person name="Nakamura H."/>
            <person name="Ohtoshi R."/>
            <person name="Moran D.A.P."/>
            <person name="Shinohara A."/>
            <person name="Yoshida Y."/>
            <person name="Fujiwara M."/>
            <person name="Mori M."/>
            <person name="Tomita M."/>
            <person name="Arakawa K."/>
        </authorList>
    </citation>
    <scope>NUCLEOTIDE SEQUENCE [LARGE SCALE GENOMIC DNA]</scope>
</reference>
<keyword evidence="1" id="KW-0479">Metal-binding</keyword>
<name>A0A4Y2EFV0_ARAVE</name>
<evidence type="ECO:0000256" key="5">
    <source>
        <dbReference type="ARBA" id="ARBA00023242"/>
    </source>
</evidence>
<dbReference type="EMBL" id="BGPR01170073">
    <property type="protein sequence ID" value="GBM27667.1"/>
    <property type="molecule type" value="Genomic_DNA"/>
</dbReference>
<dbReference type="Proteomes" id="UP000499080">
    <property type="component" value="Unassembled WGS sequence"/>
</dbReference>
<keyword evidence="10" id="KW-1185">Reference proteome</keyword>
<dbReference type="PANTHER" id="PTHR24388:SF53">
    <property type="entry name" value="CHORION TRANSCRIPTION FACTOR CF2-RELATED"/>
    <property type="match status" value="1"/>
</dbReference>
<feature type="domain" description="C2H2-type" evidence="8">
    <location>
        <begin position="76"/>
        <end position="103"/>
    </location>
</feature>
<evidence type="ECO:0000256" key="4">
    <source>
        <dbReference type="ARBA" id="ARBA00022833"/>
    </source>
</evidence>
<keyword evidence="2" id="KW-0677">Repeat</keyword>
<organism evidence="9 10">
    <name type="scientific">Araneus ventricosus</name>
    <name type="common">Orbweaver spider</name>
    <name type="synonym">Epeira ventricosa</name>
    <dbReference type="NCBI Taxonomy" id="182803"/>
    <lineage>
        <taxon>Eukaryota</taxon>
        <taxon>Metazoa</taxon>
        <taxon>Ecdysozoa</taxon>
        <taxon>Arthropoda</taxon>
        <taxon>Chelicerata</taxon>
        <taxon>Arachnida</taxon>
        <taxon>Araneae</taxon>
        <taxon>Araneomorphae</taxon>
        <taxon>Entelegynae</taxon>
        <taxon>Araneoidea</taxon>
        <taxon>Araneidae</taxon>
        <taxon>Araneus</taxon>
    </lineage>
</organism>
<dbReference type="FunFam" id="3.30.160.60:FF:002343">
    <property type="entry name" value="Zinc finger protein 33A"/>
    <property type="match status" value="1"/>
</dbReference>
<evidence type="ECO:0000313" key="10">
    <source>
        <dbReference type="Proteomes" id="UP000499080"/>
    </source>
</evidence>
<dbReference type="Gene3D" id="3.30.160.60">
    <property type="entry name" value="Classic Zinc Finger"/>
    <property type="match status" value="3"/>
</dbReference>
<protein>
    <recommendedName>
        <fullName evidence="8">C2H2-type domain-containing protein</fullName>
    </recommendedName>
</protein>
<dbReference type="PROSITE" id="PS00028">
    <property type="entry name" value="ZINC_FINGER_C2H2_1"/>
    <property type="match status" value="1"/>
</dbReference>
<dbReference type="SUPFAM" id="SSF57667">
    <property type="entry name" value="beta-beta-alpha zinc fingers"/>
    <property type="match status" value="2"/>
</dbReference>
<dbReference type="GO" id="GO:0000978">
    <property type="term" value="F:RNA polymerase II cis-regulatory region sequence-specific DNA binding"/>
    <property type="evidence" value="ECO:0007669"/>
    <property type="project" value="TreeGrafter"/>
</dbReference>
<comment type="similarity">
    <text evidence="6">Belongs to the snail C2H2-type zinc-finger protein family.</text>
</comment>
<evidence type="ECO:0000256" key="7">
    <source>
        <dbReference type="PROSITE-ProRule" id="PRU00042"/>
    </source>
</evidence>
<dbReference type="SMART" id="SM00355">
    <property type="entry name" value="ZnF_C2H2"/>
    <property type="match status" value="3"/>
</dbReference>
<gene>
    <name evidence="9" type="ORF">AVEN_82320_1</name>
</gene>
<dbReference type="Pfam" id="PF00096">
    <property type="entry name" value="zf-C2H2"/>
    <property type="match status" value="1"/>
</dbReference>
<dbReference type="AlphaFoldDB" id="A0A4Y2EFV0"/>
<dbReference type="PANTHER" id="PTHR24388">
    <property type="entry name" value="ZINC FINGER PROTEIN"/>
    <property type="match status" value="1"/>
</dbReference>
<evidence type="ECO:0000256" key="6">
    <source>
        <dbReference type="ARBA" id="ARBA00037948"/>
    </source>
</evidence>